<protein>
    <recommendedName>
        <fullName evidence="4">Metal-dependent hydrolase</fullName>
    </recommendedName>
</protein>
<feature type="transmembrane region" description="Helical" evidence="1">
    <location>
        <begin position="62"/>
        <end position="89"/>
    </location>
</feature>
<dbReference type="GeneID" id="35593867"/>
<dbReference type="Proteomes" id="UP000236584">
    <property type="component" value="Chromosome"/>
</dbReference>
<evidence type="ECO:0000256" key="1">
    <source>
        <dbReference type="SAM" id="Phobius"/>
    </source>
</evidence>
<accession>A0A2I8VMM4</accession>
<keyword evidence="1" id="KW-0472">Membrane</keyword>
<dbReference type="AlphaFoldDB" id="A0A2I8VMM4"/>
<keyword evidence="3" id="KW-1185">Reference proteome</keyword>
<dbReference type="EMBL" id="CP026309">
    <property type="protein sequence ID" value="AUV83171.1"/>
    <property type="molecule type" value="Genomic_DNA"/>
</dbReference>
<evidence type="ECO:0000313" key="3">
    <source>
        <dbReference type="Proteomes" id="UP000236584"/>
    </source>
</evidence>
<keyword evidence="1" id="KW-0812">Transmembrane</keyword>
<dbReference type="KEGG" id="srub:C2R22_17205"/>
<evidence type="ECO:0000313" key="2">
    <source>
        <dbReference type="EMBL" id="AUV83171.1"/>
    </source>
</evidence>
<gene>
    <name evidence="2" type="ORF">C2R22_17205</name>
</gene>
<dbReference type="RefSeq" id="WP_103426860.1">
    <property type="nucleotide sequence ID" value="NZ_CP026309.1"/>
</dbReference>
<feature type="transmembrane region" description="Helical" evidence="1">
    <location>
        <begin position="179"/>
        <end position="199"/>
    </location>
</feature>
<proteinExistence type="predicted"/>
<evidence type="ECO:0008006" key="4">
    <source>
        <dbReference type="Google" id="ProtNLM"/>
    </source>
</evidence>
<reference evidence="2 3" key="1">
    <citation type="submission" date="2018-01" db="EMBL/GenBank/DDBJ databases">
        <title>Complete genome sequence of Salinigranum rubrum GX10T, an extremely halophilic archaeon isolated from a marine solar saltern.</title>
        <authorList>
            <person name="Han S."/>
        </authorList>
    </citation>
    <scope>NUCLEOTIDE SEQUENCE [LARGE SCALE GENOMIC DNA]</scope>
    <source>
        <strain evidence="2 3">GX10</strain>
    </source>
</reference>
<keyword evidence="1" id="KW-1133">Transmembrane helix</keyword>
<organism evidence="2 3">
    <name type="scientific">Salinigranum rubrum</name>
    <dbReference type="NCBI Taxonomy" id="755307"/>
    <lineage>
        <taxon>Archaea</taxon>
        <taxon>Methanobacteriati</taxon>
        <taxon>Methanobacteriota</taxon>
        <taxon>Stenosarchaea group</taxon>
        <taxon>Halobacteria</taxon>
        <taxon>Halobacteriales</taxon>
        <taxon>Haloferacaceae</taxon>
        <taxon>Salinigranum</taxon>
    </lineage>
</organism>
<name>A0A2I8VMM4_9EURY</name>
<feature type="transmembrane region" description="Helical" evidence="1">
    <location>
        <begin position="155"/>
        <end position="172"/>
    </location>
</feature>
<sequence>MMAPTHAVVGLLVAAPVALAAPDLAPSVAVAAVAGSLVPDLDMVVGTHRRTLHFPVLAWPPALAAAALALWTPVPWLVGLAVFLVCAALHPLCDLLGGSSEPQPWLARTDRGVYSHRQRRWVAPRRLVRYDGSPGDLAVAAVAAVPVLVVFGPPVEPVVAGALVVGLGYVLVRKRVPQLSGRVPIPGPLAALLWVVAFVRSR</sequence>